<organism evidence="1 2">
    <name type="scientific">Streptomyces spiralis</name>
    <dbReference type="NCBI Taxonomy" id="66376"/>
    <lineage>
        <taxon>Bacteria</taxon>
        <taxon>Bacillati</taxon>
        <taxon>Actinomycetota</taxon>
        <taxon>Actinomycetes</taxon>
        <taxon>Kitasatosporales</taxon>
        <taxon>Streptomycetaceae</taxon>
        <taxon>Streptomyces</taxon>
    </lineage>
</organism>
<dbReference type="Gene3D" id="1.25.40.10">
    <property type="entry name" value="Tetratricopeptide repeat domain"/>
    <property type="match status" value="1"/>
</dbReference>
<reference evidence="1" key="1">
    <citation type="journal article" date="2014" name="Int. J. Syst. Evol. Microbiol.">
        <title>Complete genome sequence of Corynebacterium casei LMG S-19264T (=DSM 44701T), isolated from a smear-ripened cheese.</title>
        <authorList>
            <consortium name="US DOE Joint Genome Institute (JGI-PGF)"/>
            <person name="Walter F."/>
            <person name="Albersmeier A."/>
            <person name="Kalinowski J."/>
            <person name="Ruckert C."/>
        </authorList>
    </citation>
    <scope>NUCLEOTIDE SEQUENCE</scope>
    <source>
        <strain evidence="1">JCM 3302</strain>
    </source>
</reference>
<gene>
    <name evidence="1" type="ORF">GCM10014715_88740</name>
</gene>
<dbReference type="InterPro" id="IPR053137">
    <property type="entry name" value="NLR-like"/>
</dbReference>
<evidence type="ECO:0000313" key="2">
    <source>
        <dbReference type="Proteomes" id="UP000641386"/>
    </source>
</evidence>
<evidence type="ECO:0000313" key="1">
    <source>
        <dbReference type="EMBL" id="GHF20570.1"/>
    </source>
</evidence>
<dbReference type="AlphaFoldDB" id="A0A919AR90"/>
<comment type="caution">
    <text evidence="1">The sequence shown here is derived from an EMBL/GenBank/DDBJ whole genome shotgun (WGS) entry which is preliminary data.</text>
</comment>
<dbReference type="InterPro" id="IPR011990">
    <property type="entry name" value="TPR-like_helical_dom_sf"/>
</dbReference>
<dbReference type="Proteomes" id="UP000641386">
    <property type="component" value="Unassembled WGS sequence"/>
</dbReference>
<dbReference type="SUPFAM" id="SSF48452">
    <property type="entry name" value="TPR-like"/>
    <property type="match status" value="1"/>
</dbReference>
<dbReference type="EMBL" id="BNBC01000099">
    <property type="protein sequence ID" value="GHF20570.1"/>
    <property type="molecule type" value="Genomic_DNA"/>
</dbReference>
<protein>
    <recommendedName>
        <fullName evidence="3">Tetratricopeptide repeat protein</fullName>
    </recommendedName>
</protein>
<dbReference type="PROSITE" id="PS51257">
    <property type="entry name" value="PROKAR_LIPOPROTEIN"/>
    <property type="match status" value="1"/>
</dbReference>
<keyword evidence="2" id="KW-1185">Reference proteome</keyword>
<evidence type="ECO:0008006" key="3">
    <source>
        <dbReference type="Google" id="ProtNLM"/>
    </source>
</evidence>
<reference evidence="1" key="2">
    <citation type="submission" date="2020-09" db="EMBL/GenBank/DDBJ databases">
        <authorList>
            <person name="Sun Q."/>
            <person name="Ohkuma M."/>
        </authorList>
    </citation>
    <scope>NUCLEOTIDE SEQUENCE</scope>
    <source>
        <strain evidence="1">JCM 3302</strain>
    </source>
</reference>
<accession>A0A919AR90</accession>
<dbReference type="PANTHER" id="PTHR46082:SF6">
    <property type="entry name" value="AAA+ ATPASE DOMAIN-CONTAINING PROTEIN-RELATED"/>
    <property type="match status" value="1"/>
</dbReference>
<name>A0A919AR90_9ACTN</name>
<proteinExistence type="predicted"/>
<dbReference type="Pfam" id="PF13424">
    <property type="entry name" value="TPR_12"/>
    <property type="match status" value="1"/>
</dbReference>
<sequence>MFLARAHTAAGHHTTALALFTACVQDRQHVLGPDHFATLNARRNLGLALLAAGRRSRAITCLNAVLTDYERVLGPHHPYTTGARANLATAQVTPHTRLLRRPTTPTHL</sequence>
<dbReference type="PANTHER" id="PTHR46082">
    <property type="entry name" value="ATP/GTP-BINDING PROTEIN-RELATED"/>
    <property type="match status" value="1"/>
</dbReference>